<dbReference type="Proteomes" id="UP001256673">
    <property type="component" value="Unassembled WGS sequence"/>
</dbReference>
<keyword evidence="3" id="KW-1185">Reference proteome</keyword>
<name>A0ABU3RW89_9MICO</name>
<dbReference type="InterPro" id="IPR036465">
    <property type="entry name" value="vWFA_dom_sf"/>
</dbReference>
<dbReference type="EMBL" id="JAWDIU010000003">
    <property type="protein sequence ID" value="MDU0327142.1"/>
    <property type="molecule type" value="Genomic_DNA"/>
</dbReference>
<evidence type="ECO:0000313" key="3">
    <source>
        <dbReference type="Proteomes" id="UP001256673"/>
    </source>
</evidence>
<dbReference type="SUPFAM" id="SSF53300">
    <property type="entry name" value="vWA-like"/>
    <property type="match status" value="1"/>
</dbReference>
<evidence type="ECO:0000313" key="2">
    <source>
        <dbReference type="EMBL" id="MDU0327142.1"/>
    </source>
</evidence>
<organism evidence="2 3">
    <name type="scientific">Microbacterium algihabitans</name>
    <dbReference type="NCBI Taxonomy" id="3075992"/>
    <lineage>
        <taxon>Bacteria</taxon>
        <taxon>Bacillati</taxon>
        <taxon>Actinomycetota</taxon>
        <taxon>Actinomycetes</taxon>
        <taxon>Micrococcales</taxon>
        <taxon>Microbacteriaceae</taxon>
        <taxon>Microbacterium</taxon>
    </lineage>
</organism>
<feature type="coiled-coil region" evidence="1">
    <location>
        <begin position="208"/>
        <end position="235"/>
    </location>
</feature>
<gene>
    <name evidence="2" type="ORF">RWH43_10280</name>
</gene>
<sequence>MSTTTAPVGGDLAAWEAAQRLWGVRLQEARMAPGAGEGQGAPAWFTFPPVVTVDPVMVARLGGADEMESVFAHELGHHVLAPSTRLDALKIRHQMARALQAAGAPALRDADLALMSNLWTDLLVNARVAILQRRRDGAGEPGIVRLSRELYRASRSSPSPLWWVYLRTYELLWNLPGGTLCDPEPPAPDRRPPKQKQELPWTRIAAEHRAAEKALRQARKAAERVSDELAEATVTRPALDADVLASLVRTFAGDAVAGALRFGVVVAPYLIDPRTDGAGALPGGTCAADTAAPTPSELGRVLSDRRLSGAVPSSAGAAAASVAKGSTTGQALGIAQTLELYADADPAAVIAAWYRAEATRWVRPFTQRLPRAVSADLPGPFESWETGDDLADLDWPATLQAGGVVVPGVTTLRRSYLVDDPPPVSSSIDLDLYIDSSGSMPQPQTGSPAVLAGTILALSVLRGGGRVRVTSFSGPGQVAGHEEYSRDPARTIADLAHFFAGGTTFPLDLLDKRYAGRGTPDAAHCRHLVVLSDDGLTSLFGDGDPARADVASRVRETLSTATLVVLDRQHRVAEPALRAGYDVIYIERMEDAPAVCAQLAEALGG</sequence>
<keyword evidence="1" id="KW-0175">Coiled coil</keyword>
<reference evidence="2 3" key="1">
    <citation type="submission" date="2023-09" db="EMBL/GenBank/DDBJ databases">
        <title>Microbacterium fusihabitans sp. nov., Microbacterium phycihabitans sp. nov., and Microbacterium cervinum sp. nov., isolated from dried seaweeds of beach.</title>
        <authorList>
            <person name="Lee S.D."/>
        </authorList>
    </citation>
    <scope>NUCLEOTIDE SEQUENCE [LARGE SCALE GENOMIC DNA]</scope>
    <source>
        <strain evidence="2 3">KSW2-21</strain>
    </source>
</reference>
<accession>A0ABU3RW89</accession>
<dbReference type="RefSeq" id="WP_316001414.1">
    <property type="nucleotide sequence ID" value="NZ_JAWDIU010000003.1"/>
</dbReference>
<proteinExistence type="predicted"/>
<evidence type="ECO:0000256" key="1">
    <source>
        <dbReference type="SAM" id="Coils"/>
    </source>
</evidence>
<comment type="caution">
    <text evidence="2">The sequence shown here is derived from an EMBL/GenBank/DDBJ whole genome shotgun (WGS) entry which is preliminary data.</text>
</comment>
<protein>
    <submittedName>
        <fullName evidence="2">VWA domain-containing protein</fullName>
    </submittedName>
</protein>